<gene>
    <name evidence="2" type="ORF">M441DRAFT_27977</name>
</gene>
<organism evidence="2 3">
    <name type="scientific">Trichoderma asperellum (strain ATCC 204424 / CBS 433.97 / NBRC 101777)</name>
    <dbReference type="NCBI Taxonomy" id="1042311"/>
    <lineage>
        <taxon>Eukaryota</taxon>
        <taxon>Fungi</taxon>
        <taxon>Dikarya</taxon>
        <taxon>Ascomycota</taxon>
        <taxon>Pezizomycotina</taxon>
        <taxon>Sordariomycetes</taxon>
        <taxon>Hypocreomycetidae</taxon>
        <taxon>Hypocreales</taxon>
        <taxon>Hypocreaceae</taxon>
        <taxon>Trichoderma</taxon>
    </lineage>
</organism>
<keyword evidence="3" id="KW-1185">Reference proteome</keyword>
<name>A0A2T3Z5K4_TRIA4</name>
<evidence type="ECO:0000256" key="1">
    <source>
        <dbReference type="SAM" id="MobiDB-lite"/>
    </source>
</evidence>
<evidence type="ECO:0000313" key="3">
    <source>
        <dbReference type="Proteomes" id="UP000240493"/>
    </source>
</evidence>
<reference evidence="2 3" key="1">
    <citation type="submission" date="2016-07" db="EMBL/GenBank/DDBJ databases">
        <title>Multiple horizontal gene transfer events from other fungi enriched the ability of initially mycotrophic Trichoderma (Ascomycota) to feed on dead plant biomass.</title>
        <authorList>
            <consortium name="DOE Joint Genome Institute"/>
            <person name="Aerts A."/>
            <person name="Atanasova L."/>
            <person name="Chenthamara K."/>
            <person name="Zhang J."/>
            <person name="Grujic M."/>
            <person name="Henrissat B."/>
            <person name="Kuo A."/>
            <person name="Salamov A."/>
            <person name="Lipzen A."/>
            <person name="Labutti K."/>
            <person name="Barry K."/>
            <person name="Miao Y."/>
            <person name="Rahimi M.J."/>
            <person name="Shen Q."/>
            <person name="Grigoriev I.V."/>
            <person name="Kubicek C.P."/>
            <person name="Druzhinina I.S."/>
        </authorList>
    </citation>
    <scope>NUCLEOTIDE SEQUENCE [LARGE SCALE GENOMIC DNA]</scope>
    <source>
        <strain evidence="2 3">CBS 433.97</strain>
    </source>
</reference>
<feature type="region of interest" description="Disordered" evidence="1">
    <location>
        <begin position="1"/>
        <end position="30"/>
    </location>
</feature>
<evidence type="ECO:0000313" key="2">
    <source>
        <dbReference type="EMBL" id="PTB40106.1"/>
    </source>
</evidence>
<dbReference type="OrthoDB" id="4899589at2759"/>
<protein>
    <submittedName>
        <fullName evidence="2">Uncharacterized protein</fullName>
    </submittedName>
</protein>
<dbReference type="AlphaFoldDB" id="A0A2T3Z5K4"/>
<sequence>MASSFTYTMLNGSDSASNPASAASKGDSQRARLHCADNINRFLVDQDQCAPVGLGPVQTQDETKAAGEARASANISAFNRQFGCGNTPPGTKSTQK</sequence>
<feature type="compositionally biased region" description="Low complexity" evidence="1">
    <location>
        <begin position="13"/>
        <end position="24"/>
    </location>
</feature>
<feature type="compositionally biased region" description="Polar residues" evidence="1">
    <location>
        <begin position="1"/>
        <end position="12"/>
    </location>
</feature>
<dbReference type="Proteomes" id="UP000240493">
    <property type="component" value="Unassembled WGS sequence"/>
</dbReference>
<accession>A0A2T3Z5K4</accession>
<proteinExistence type="predicted"/>
<dbReference type="EMBL" id="KZ679263">
    <property type="protein sequence ID" value="PTB40106.1"/>
    <property type="molecule type" value="Genomic_DNA"/>
</dbReference>